<organism evidence="5 6">
    <name type="scientific">Gregarina niphandrodes</name>
    <name type="common">Septate eugregarine</name>
    <dbReference type="NCBI Taxonomy" id="110365"/>
    <lineage>
        <taxon>Eukaryota</taxon>
        <taxon>Sar</taxon>
        <taxon>Alveolata</taxon>
        <taxon>Apicomplexa</taxon>
        <taxon>Conoidasida</taxon>
        <taxon>Gregarinasina</taxon>
        <taxon>Eugregarinorida</taxon>
        <taxon>Gregarinidae</taxon>
        <taxon>Gregarina</taxon>
    </lineage>
</organism>
<gene>
    <name evidence="5" type="ORF">GNI_026400</name>
</gene>
<dbReference type="PANTHER" id="PTHR46512:SF1">
    <property type="entry name" value="PEPTIDYLPROLYL ISOMERASE"/>
    <property type="match status" value="1"/>
</dbReference>
<dbReference type="GO" id="GO:0005740">
    <property type="term" value="C:mitochondrial envelope"/>
    <property type="evidence" value="ECO:0007669"/>
    <property type="project" value="TreeGrafter"/>
</dbReference>
<protein>
    <submittedName>
        <fullName evidence="5">Activator of Hsp90 ATPase, amine-terminal protein</fullName>
    </submittedName>
</protein>
<feature type="compositionally biased region" description="Basic and acidic residues" evidence="3">
    <location>
        <begin position="228"/>
        <end position="248"/>
    </location>
</feature>
<feature type="region of interest" description="Disordered" evidence="3">
    <location>
        <begin position="206"/>
        <end position="263"/>
    </location>
</feature>
<feature type="domain" description="Activator of Hsp90 ATPase AHSA1-like N-terminal" evidence="4">
    <location>
        <begin position="333"/>
        <end position="464"/>
    </location>
</feature>
<comment type="caution">
    <text evidence="5">The sequence shown here is derived from an EMBL/GenBank/DDBJ whole genome shotgun (WGS) entry which is preliminary data.</text>
</comment>
<sequence length="466" mass="52723">MAGSEDSFVEDSTKIEHAGVYKQQGNDELKAGKYVEAIARYEEGLKALDGCVDKHSAAFNECQDSLNGNLCLAAMKNGQWYVGIHSANKVLTNSVRNPALHQKVRYRRGVCHLGVGNFDEAETDLNQVVQADATNTEAKRRLQECKEERAKAAKLEKQRFGGKLFGGKDNLYADREAERLAKEKKERDDYAQDILSKDITFEQWRERRRQEAKKDQEATASSEGSPNKGKESPAKTKESPNKSKESPTKKAAAPPKSQSAKVADELVLDEEDLKIIEETKKRGYCYFRKQLTEEERKLKDTVHVPQKMVEEQQPSPSKKGVSDWNASGATYEEKDTTKWCISMLTNQLENSNCTASGLAIENINAKDMAGDAQIMVVRGRVRHFFDFNLKLEFDMLDGEKTIGHAVWTIDSMSSENLDGFLNFKQLKWQTTPPLQYVDRLPTMLNHFKDTLRAGVDTFCKLYDEKH</sequence>
<dbReference type="SUPFAM" id="SSF48452">
    <property type="entry name" value="TPR-like"/>
    <property type="match status" value="1"/>
</dbReference>
<dbReference type="RefSeq" id="XP_011134436.1">
    <property type="nucleotide sequence ID" value="XM_011136134.1"/>
</dbReference>
<dbReference type="AlphaFoldDB" id="A0A023BBJ1"/>
<evidence type="ECO:0000256" key="1">
    <source>
        <dbReference type="ARBA" id="ARBA00006817"/>
    </source>
</evidence>
<evidence type="ECO:0000256" key="3">
    <source>
        <dbReference type="SAM" id="MobiDB-lite"/>
    </source>
</evidence>
<feature type="compositionally biased region" description="Basic and acidic residues" evidence="3">
    <location>
        <begin position="206"/>
        <end position="217"/>
    </location>
</feature>
<reference evidence="5" key="1">
    <citation type="submission" date="2013-12" db="EMBL/GenBank/DDBJ databases">
        <authorList>
            <person name="Omoto C.K."/>
            <person name="Sibley D."/>
            <person name="Venepally P."/>
            <person name="Hadjithomas M."/>
            <person name="Karamycheva S."/>
            <person name="Brunk B."/>
            <person name="Roos D."/>
            <person name="Caler E."/>
            <person name="Lorenzi H."/>
        </authorList>
    </citation>
    <scope>NUCLEOTIDE SEQUENCE</scope>
</reference>
<evidence type="ECO:0000313" key="5">
    <source>
        <dbReference type="EMBL" id="EZG79459.1"/>
    </source>
</evidence>
<dbReference type="GO" id="GO:0016020">
    <property type="term" value="C:membrane"/>
    <property type="evidence" value="ECO:0007669"/>
    <property type="project" value="TreeGrafter"/>
</dbReference>
<dbReference type="InterPro" id="IPR036338">
    <property type="entry name" value="Aha1"/>
</dbReference>
<evidence type="ECO:0000313" key="6">
    <source>
        <dbReference type="Proteomes" id="UP000019763"/>
    </source>
</evidence>
<dbReference type="InterPro" id="IPR011990">
    <property type="entry name" value="TPR-like_helical_dom_sf"/>
</dbReference>
<feature type="coiled-coil region" evidence="2">
    <location>
        <begin position="128"/>
        <end position="193"/>
    </location>
</feature>
<dbReference type="GO" id="GO:0012505">
    <property type="term" value="C:endomembrane system"/>
    <property type="evidence" value="ECO:0007669"/>
    <property type="project" value="TreeGrafter"/>
</dbReference>
<name>A0A023BBJ1_GRENI</name>
<keyword evidence="6" id="KW-1185">Reference proteome</keyword>
<dbReference type="GO" id="GO:0044183">
    <property type="term" value="F:protein folding chaperone"/>
    <property type="evidence" value="ECO:0007669"/>
    <property type="project" value="TreeGrafter"/>
</dbReference>
<comment type="similarity">
    <text evidence="1">Belongs to the AHA1 family.</text>
</comment>
<dbReference type="InterPro" id="IPR015310">
    <property type="entry name" value="AHSA1-like_N"/>
</dbReference>
<dbReference type="GO" id="GO:0005829">
    <property type="term" value="C:cytosol"/>
    <property type="evidence" value="ECO:0007669"/>
    <property type="project" value="TreeGrafter"/>
</dbReference>
<dbReference type="Pfam" id="PF09229">
    <property type="entry name" value="Aha1_N"/>
    <property type="match status" value="1"/>
</dbReference>
<dbReference type="EMBL" id="AFNH02000197">
    <property type="protein sequence ID" value="EZG79459.1"/>
    <property type="molecule type" value="Genomic_DNA"/>
</dbReference>
<dbReference type="SMART" id="SM01000">
    <property type="entry name" value="Aha1_N"/>
    <property type="match status" value="1"/>
</dbReference>
<dbReference type="eggNOG" id="KOG0543">
    <property type="taxonomic scope" value="Eukaryota"/>
</dbReference>
<dbReference type="GeneID" id="22911164"/>
<dbReference type="Proteomes" id="UP000019763">
    <property type="component" value="Unassembled WGS sequence"/>
</dbReference>
<dbReference type="InterPro" id="IPR050754">
    <property type="entry name" value="FKBP4/5/8-like"/>
</dbReference>
<keyword evidence="2" id="KW-0175">Coiled coil</keyword>
<feature type="compositionally biased region" description="Low complexity" evidence="3">
    <location>
        <begin position="249"/>
        <end position="261"/>
    </location>
</feature>
<accession>A0A023BBJ1</accession>
<dbReference type="SUPFAM" id="SSF103111">
    <property type="entry name" value="Activator of Hsp90 ATPase, Aha1"/>
    <property type="match status" value="1"/>
</dbReference>
<dbReference type="OrthoDB" id="298012at2759"/>
<dbReference type="Gene3D" id="1.25.40.10">
    <property type="entry name" value="Tetratricopeptide repeat domain"/>
    <property type="match status" value="1"/>
</dbReference>
<proteinExistence type="inferred from homology"/>
<dbReference type="PANTHER" id="PTHR46512">
    <property type="entry name" value="PEPTIDYLPROLYL ISOMERASE"/>
    <property type="match status" value="1"/>
</dbReference>
<dbReference type="GO" id="GO:0001671">
    <property type="term" value="F:ATPase activator activity"/>
    <property type="evidence" value="ECO:0007669"/>
    <property type="project" value="InterPro"/>
</dbReference>
<dbReference type="VEuPathDB" id="CryptoDB:GNI_026400"/>
<dbReference type="Gene3D" id="3.15.10.20">
    <property type="entry name" value="Activator of Hsp90 ATPase Aha1, N-terminal domain"/>
    <property type="match status" value="1"/>
</dbReference>
<dbReference type="InterPro" id="IPR019734">
    <property type="entry name" value="TPR_rpt"/>
</dbReference>
<evidence type="ECO:0000256" key="2">
    <source>
        <dbReference type="SAM" id="Coils"/>
    </source>
</evidence>
<evidence type="ECO:0000259" key="4">
    <source>
        <dbReference type="SMART" id="SM01000"/>
    </source>
</evidence>
<dbReference type="GO" id="GO:0051087">
    <property type="term" value="F:protein-folding chaperone binding"/>
    <property type="evidence" value="ECO:0007669"/>
    <property type="project" value="InterPro"/>
</dbReference>
<dbReference type="OMA" id="NMSICYS"/>
<dbReference type="SMART" id="SM00028">
    <property type="entry name" value="TPR"/>
    <property type="match status" value="2"/>
</dbReference>